<dbReference type="InterPro" id="IPR003400">
    <property type="entry name" value="ExbD"/>
</dbReference>
<evidence type="ECO:0000256" key="6">
    <source>
        <dbReference type="SAM" id="Phobius"/>
    </source>
</evidence>
<dbReference type="PANTHER" id="PTHR30558">
    <property type="entry name" value="EXBD MEMBRANE COMPONENT OF PMF-DRIVEN MACROMOLECULE IMPORT SYSTEM"/>
    <property type="match status" value="1"/>
</dbReference>
<gene>
    <name evidence="7" type="ORF">METZ01_LOCUS381372</name>
</gene>
<dbReference type="Gene3D" id="3.30.420.270">
    <property type="match status" value="1"/>
</dbReference>
<evidence type="ECO:0000256" key="4">
    <source>
        <dbReference type="ARBA" id="ARBA00022989"/>
    </source>
</evidence>
<evidence type="ECO:0008006" key="8">
    <source>
        <dbReference type="Google" id="ProtNLM"/>
    </source>
</evidence>
<dbReference type="GO" id="GO:0022857">
    <property type="term" value="F:transmembrane transporter activity"/>
    <property type="evidence" value="ECO:0007669"/>
    <property type="project" value="InterPro"/>
</dbReference>
<dbReference type="AlphaFoldDB" id="A0A382U495"/>
<evidence type="ECO:0000256" key="1">
    <source>
        <dbReference type="ARBA" id="ARBA00004162"/>
    </source>
</evidence>
<accession>A0A382U495</accession>
<dbReference type="PANTHER" id="PTHR30558:SF3">
    <property type="entry name" value="BIOPOLYMER TRANSPORT PROTEIN EXBD-RELATED"/>
    <property type="match status" value="1"/>
</dbReference>
<reference evidence="7" key="1">
    <citation type="submission" date="2018-05" db="EMBL/GenBank/DDBJ databases">
        <authorList>
            <person name="Lanie J.A."/>
            <person name="Ng W.-L."/>
            <person name="Kazmierczak K.M."/>
            <person name="Andrzejewski T.M."/>
            <person name="Davidsen T.M."/>
            <person name="Wayne K.J."/>
            <person name="Tettelin H."/>
            <person name="Glass J.I."/>
            <person name="Rusch D."/>
            <person name="Podicherti R."/>
            <person name="Tsui H.-C.T."/>
            <person name="Winkler M.E."/>
        </authorList>
    </citation>
    <scope>NUCLEOTIDE SEQUENCE</scope>
</reference>
<keyword evidence="4 6" id="KW-1133">Transmembrane helix</keyword>
<keyword evidence="2" id="KW-1003">Cell membrane</keyword>
<keyword evidence="5 6" id="KW-0472">Membrane</keyword>
<organism evidence="7">
    <name type="scientific">marine metagenome</name>
    <dbReference type="NCBI Taxonomy" id="408172"/>
    <lineage>
        <taxon>unclassified sequences</taxon>
        <taxon>metagenomes</taxon>
        <taxon>ecological metagenomes</taxon>
    </lineage>
</organism>
<evidence type="ECO:0000256" key="2">
    <source>
        <dbReference type="ARBA" id="ARBA00022475"/>
    </source>
</evidence>
<evidence type="ECO:0000256" key="3">
    <source>
        <dbReference type="ARBA" id="ARBA00022692"/>
    </source>
</evidence>
<evidence type="ECO:0000256" key="5">
    <source>
        <dbReference type="ARBA" id="ARBA00023136"/>
    </source>
</evidence>
<name>A0A382U495_9ZZZZ</name>
<comment type="subcellular location">
    <subcellularLocation>
        <location evidence="1">Cell membrane</location>
        <topology evidence="1">Single-pass membrane protein</topology>
    </subcellularLocation>
</comment>
<proteinExistence type="predicted"/>
<dbReference type="EMBL" id="UINC01141024">
    <property type="protein sequence ID" value="SVD28518.1"/>
    <property type="molecule type" value="Genomic_DNA"/>
</dbReference>
<dbReference type="GO" id="GO:0005886">
    <property type="term" value="C:plasma membrane"/>
    <property type="evidence" value="ECO:0007669"/>
    <property type="project" value="UniProtKB-SubCell"/>
</dbReference>
<sequence>MPRLRSVHEEDDGMDMTPLIDCVFLLLIFFMVTTVFKQPYSLQVKLPEATQAQVVEEKKLVASITADGRMEINRHPVTLANLEQVLLREKEGTRSLTLVVRTDRETKHRHLLDLFEVAKRVGIEKIPLATEDLKTDE</sequence>
<evidence type="ECO:0000313" key="7">
    <source>
        <dbReference type="EMBL" id="SVD28518.1"/>
    </source>
</evidence>
<protein>
    <recommendedName>
        <fullName evidence="8">Biopolymer transporter ExbD</fullName>
    </recommendedName>
</protein>
<feature type="transmembrane region" description="Helical" evidence="6">
    <location>
        <begin position="16"/>
        <end position="36"/>
    </location>
</feature>
<dbReference type="Pfam" id="PF02472">
    <property type="entry name" value="ExbD"/>
    <property type="match status" value="1"/>
</dbReference>
<keyword evidence="3 6" id="KW-0812">Transmembrane</keyword>